<sequence>MTPANPPPPSAATNEVGSTPTSPPGEGLGVPDTVIPITTASGTDVTTSTLTALSSTATAPSPSHPTISTTSTSAPTSSLAHAAPPQPQQAVQHGSSAGSYNATLMLDGPGLADDGSVLPVPSHVVLHHLSTSAIRNGVLAVGTTTRYKKKYLTTIYYKPISS</sequence>
<feature type="region of interest" description="Disordered" evidence="2">
    <location>
        <begin position="53"/>
        <end position="96"/>
    </location>
</feature>
<dbReference type="EMBL" id="KL197711">
    <property type="protein sequence ID" value="KDQ62722.1"/>
    <property type="molecule type" value="Genomic_DNA"/>
</dbReference>
<proteinExistence type="inferred from homology"/>
<evidence type="ECO:0000256" key="2">
    <source>
        <dbReference type="SAM" id="MobiDB-lite"/>
    </source>
</evidence>
<protein>
    <recommendedName>
        <fullName evidence="3">Association with the SNF1 complex (ASC) domain-containing protein</fullName>
    </recommendedName>
</protein>
<dbReference type="InterPro" id="IPR037256">
    <property type="entry name" value="ASC_dom_sf"/>
</dbReference>
<feature type="compositionally biased region" description="Pro residues" evidence="2">
    <location>
        <begin position="1"/>
        <end position="10"/>
    </location>
</feature>
<evidence type="ECO:0000259" key="3">
    <source>
        <dbReference type="SMART" id="SM01010"/>
    </source>
</evidence>
<dbReference type="InterPro" id="IPR006828">
    <property type="entry name" value="ASC_dom"/>
</dbReference>
<name>A0A067QGS5_9AGAM</name>
<feature type="compositionally biased region" description="Low complexity" evidence="2">
    <location>
        <begin position="53"/>
        <end position="83"/>
    </location>
</feature>
<accession>A0A067QGS5</accession>
<dbReference type="HOGENOM" id="CLU_1635652_0_0_1"/>
<organism evidence="4 5">
    <name type="scientific">Jaapia argillacea MUCL 33604</name>
    <dbReference type="NCBI Taxonomy" id="933084"/>
    <lineage>
        <taxon>Eukaryota</taxon>
        <taxon>Fungi</taxon>
        <taxon>Dikarya</taxon>
        <taxon>Basidiomycota</taxon>
        <taxon>Agaricomycotina</taxon>
        <taxon>Agaricomycetes</taxon>
        <taxon>Agaricomycetidae</taxon>
        <taxon>Jaapiales</taxon>
        <taxon>Jaapiaceae</taxon>
        <taxon>Jaapia</taxon>
    </lineage>
</organism>
<dbReference type="SMART" id="SM01010">
    <property type="entry name" value="AMPKBI"/>
    <property type="match status" value="1"/>
</dbReference>
<dbReference type="STRING" id="933084.A0A067QGS5"/>
<dbReference type="Pfam" id="PF04739">
    <property type="entry name" value="AMPKBI"/>
    <property type="match status" value="1"/>
</dbReference>
<dbReference type="Proteomes" id="UP000027265">
    <property type="component" value="Unassembled WGS sequence"/>
</dbReference>
<keyword evidence="5" id="KW-1185">Reference proteome</keyword>
<reference evidence="5" key="1">
    <citation type="journal article" date="2014" name="Proc. Natl. Acad. Sci. U.S.A.">
        <title>Extensive sampling of basidiomycete genomes demonstrates inadequacy of the white-rot/brown-rot paradigm for wood decay fungi.</title>
        <authorList>
            <person name="Riley R."/>
            <person name="Salamov A.A."/>
            <person name="Brown D.W."/>
            <person name="Nagy L.G."/>
            <person name="Floudas D."/>
            <person name="Held B.W."/>
            <person name="Levasseur A."/>
            <person name="Lombard V."/>
            <person name="Morin E."/>
            <person name="Otillar R."/>
            <person name="Lindquist E.A."/>
            <person name="Sun H."/>
            <person name="LaButti K.M."/>
            <person name="Schmutz J."/>
            <person name="Jabbour D."/>
            <person name="Luo H."/>
            <person name="Baker S.E."/>
            <person name="Pisabarro A.G."/>
            <person name="Walton J.D."/>
            <person name="Blanchette R.A."/>
            <person name="Henrissat B."/>
            <person name="Martin F."/>
            <person name="Cullen D."/>
            <person name="Hibbett D.S."/>
            <person name="Grigoriev I.V."/>
        </authorList>
    </citation>
    <scope>NUCLEOTIDE SEQUENCE [LARGE SCALE GENOMIC DNA]</scope>
    <source>
        <strain evidence="5">MUCL 33604</strain>
    </source>
</reference>
<feature type="domain" description="Association with the SNF1 complex (ASC)" evidence="3">
    <location>
        <begin position="61"/>
        <end position="160"/>
    </location>
</feature>
<dbReference type="Gene3D" id="6.20.250.60">
    <property type="match status" value="1"/>
</dbReference>
<dbReference type="SUPFAM" id="SSF160219">
    <property type="entry name" value="AMPKBI-like"/>
    <property type="match status" value="1"/>
</dbReference>
<evidence type="ECO:0000256" key="1">
    <source>
        <dbReference type="ARBA" id="ARBA00010926"/>
    </source>
</evidence>
<evidence type="ECO:0000313" key="5">
    <source>
        <dbReference type="Proteomes" id="UP000027265"/>
    </source>
</evidence>
<comment type="similarity">
    <text evidence="1">Belongs to the 5'-AMP-activated protein kinase beta subunit family.</text>
</comment>
<dbReference type="InParanoid" id="A0A067QGS5"/>
<dbReference type="AlphaFoldDB" id="A0A067QGS5"/>
<evidence type="ECO:0000313" key="4">
    <source>
        <dbReference type="EMBL" id="KDQ62722.1"/>
    </source>
</evidence>
<gene>
    <name evidence="4" type="ORF">JAAARDRAFT_121533</name>
</gene>
<feature type="region of interest" description="Disordered" evidence="2">
    <location>
        <begin position="1"/>
        <end position="39"/>
    </location>
</feature>
<dbReference type="GO" id="GO:0005737">
    <property type="term" value="C:cytoplasm"/>
    <property type="evidence" value="ECO:0007669"/>
    <property type="project" value="UniProtKB-ARBA"/>
</dbReference>